<accession>A0R135</accession>
<dbReference type="eggNOG" id="COG3209">
    <property type="taxonomic scope" value="Bacteria"/>
</dbReference>
<dbReference type="PaxDb" id="246196-MSMEI_4489"/>
<dbReference type="Proteomes" id="UP000000757">
    <property type="component" value="Chromosome"/>
</dbReference>
<dbReference type="AlphaFoldDB" id="A0R135"/>
<feature type="region of interest" description="Disordered" evidence="1">
    <location>
        <begin position="213"/>
        <end position="312"/>
    </location>
</feature>
<reference evidence="2 3" key="1">
    <citation type="submission" date="2006-10" db="EMBL/GenBank/DDBJ databases">
        <authorList>
            <person name="Fleischmann R.D."/>
            <person name="Dodson R.J."/>
            <person name="Haft D.H."/>
            <person name="Merkel J.S."/>
            <person name="Nelson W.C."/>
            <person name="Fraser C.M."/>
        </authorList>
    </citation>
    <scope>NUCLEOTIDE SEQUENCE [LARGE SCALE GENOMIC DNA]</scope>
    <source>
        <strain evidence="3">ATCC 700084 / mc(2)155</strain>
    </source>
</reference>
<dbReference type="EMBL" id="CP000480">
    <property type="protein sequence ID" value="ABK75143.1"/>
    <property type="molecule type" value="Genomic_DNA"/>
</dbReference>
<feature type="compositionally biased region" description="Low complexity" evidence="1">
    <location>
        <begin position="219"/>
        <end position="245"/>
    </location>
</feature>
<feature type="compositionally biased region" description="Polar residues" evidence="1">
    <location>
        <begin position="292"/>
        <end position="304"/>
    </location>
</feature>
<feature type="compositionally biased region" description="Basic residues" evidence="1">
    <location>
        <begin position="157"/>
        <end position="181"/>
    </location>
</feature>
<evidence type="ECO:0000313" key="2">
    <source>
        <dbReference type="EMBL" id="ABK75143.1"/>
    </source>
</evidence>
<keyword evidence="3" id="KW-1185">Reference proteome</keyword>
<dbReference type="STRING" id="246196.MSMEG_4606"/>
<organism evidence="2 3">
    <name type="scientific">Mycolicibacterium smegmatis (strain ATCC 700084 / mc(2)155)</name>
    <name type="common">Mycobacterium smegmatis</name>
    <dbReference type="NCBI Taxonomy" id="246196"/>
    <lineage>
        <taxon>Bacteria</taxon>
        <taxon>Bacillati</taxon>
        <taxon>Actinomycetota</taxon>
        <taxon>Actinomycetes</taxon>
        <taxon>Mycobacteriales</taxon>
        <taxon>Mycobacteriaceae</taxon>
        <taxon>Mycolicibacterium</taxon>
    </lineage>
</organism>
<sequence>MASRAGCSRPSCCGCRPWIRTTGSRDRRPHAGSGNRSCGADLLQHGVGITVVDLFRPPRIRRRGAAERRARRLVRTPRTQATVSGAKAVGGFVKDNPLESALLVGGVALALTGVGGPAGAAAIAAATVNISSAAVDIAAAVMPDNQALGIASTCARRRVHGHPARRGQKGGRRGRRTRRRTTGQARRYVIDVAKAAPTPPAQLADEIAAAGTAKPPVKPGVSPKVPNAPPAKTAEATPTAATHNASDAAPSVGKAPEASPHAVPGGKTVGHCHQHAAIAEERQEEQEAPQETRQVTKSPCTRSSPGLLEMGS</sequence>
<evidence type="ECO:0000313" key="3">
    <source>
        <dbReference type="Proteomes" id="UP000000757"/>
    </source>
</evidence>
<gene>
    <name evidence="2" type="ordered locus">MSMEG_4606</name>
</gene>
<dbReference type="KEGG" id="msm:MSMEG_4606"/>
<protein>
    <submittedName>
        <fullName evidence="2">Uncharacterized protein</fullName>
    </submittedName>
</protein>
<name>A0R135_MYCS2</name>
<feature type="region of interest" description="Disordered" evidence="1">
    <location>
        <begin position="157"/>
        <end position="185"/>
    </location>
</feature>
<evidence type="ECO:0000256" key="1">
    <source>
        <dbReference type="SAM" id="MobiDB-lite"/>
    </source>
</evidence>
<proteinExistence type="predicted"/>